<dbReference type="Proteomes" id="UP001176429">
    <property type="component" value="Unassembled WGS sequence"/>
</dbReference>
<protein>
    <submittedName>
        <fullName evidence="1">HAD domain-containing protein</fullName>
    </submittedName>
</protein>
<reference evidence="1" key="1">
    <citation type="submission" date="2023-07" db="EMBL/GenBank/DDBJ databases">
        <authorList>
            <person name="Kim M.K."/>
        </authorList>
    </citation>
    <scope>NUCLEOTIDE SEQUENCE</scope>
    <source>
        <strain evidence="1">ASUV-10-1</strain>
    </source>
</reference>
<dbReference type="EMBL" id="JAUQSY010000002">
    <property type="protein sequence ID" value="MDO7873735.1"/>
    <property type="molecule type" value="Genomic_DNA"/>
</dbReference>
<evidence type="ECO:0000313" key="2">
    <source>
        <dbReference type="Proteomes" id="UP001176429"/>
    </source>
</evidence>
<gene>
    <name evidence="1" type="ORF">Q5H93_03250</name>
</gene>
<comment type="caution">
    <text evidence="1">The sequence shown here is derived from an EMBL/GenBank/DDBJ whole genome shotgun (WGS) entry which is preliminary data.</text>
</comment>
<sequence>MQVPVILLEFDGVLVTTPIWRPVELLADGFMKFNEKAAGNLNRIIELTGAELILTTTHRITYGIDEWCRLLATRGIRAPRISKINEAATISAMSKRAAEIEAWVTKCGVKNYVVIDDDSSINGLPDFIKNRFVQTKPMLGLDDESARKALGILRSRIN</sequence>
<proteinExistence type="predicted"/>
<evidence type="ECO:0000313" key="1">
    <source>
        <dbReference type="EMBL" id="MDO7873735.1"/>
    </source>
</evidence>
<name>A0ABT9B643_9BACT</name>
<dbReference type="Pfam" id="PF18143">
    <property type="entry name" value="HAD_SAK_2"/>
    <property type="match status" value="1"/>
</dbReference>
<organism evidence="1 2">
    <name type="scientific">Hymenobacter aranciens</name>
    <dbReference type="NCBI Taxonomy" id="3063996"/>
    <lineage>
        <taxon>Bacteria</taxon>
        <taxon>Pseudomonadati</taxon>
        <taxon>Bacteroidota</taxon>
        <taxon>Cytophagia</taxon>
        <taxon>Cytophagales</taxon>
        <taxon>Hymenobacteraceae</taxon>
        <taxon>Hymenobacter</taxon>
    </lineage>
</organism>
<accession>A0ABT9B643</accession>
<keyword evidence="2" id="KW-1185">Reference proteome</keyword>